<dbReference type="InterPro" id="IPR002347">
    <property type="entry name" value="SDR_fam"/>
</dbReference>
<dbReference type="GO" id="GO:0016491">
    <property type="term" value="F:oxidoreductase activity"/>
    <property type="evidence" value="ECO:0007669"/>
    <property type="project" value="UniProtKB-KW"/>
</dbReference>
<dbReference type="SUPFAM" id="SSF51735">
    <property type="entry name" value="NAD(P)-binding Rossmann-fold domains"/>
    <property type="match status" value="1"/>
</dbReference>
<accession>A0A7J3JQ70</accession>
<proteinExistence type="inferred from homology"/>
<comment type="similarity">
    <text evidence="1">Belongs to the short-chain dehydrogenases/reductases (SDR) family.</text>
</comment>
<dbReference type="FunFam" id="3.40.50.720:FF:000084">
    <property type="entry name" value="Short-chain dehydrogenase reductase"/>
    <property type="match status" value="1"/>
</dbReference>
<gene>
    <name evidence="3" type="ORF">ENU30_02040</name>
</gene>
<sequence length="304" mass="33633">MVCRERFRDRVCVVTGGARGIGAAIAYRLGLEGCRVAVIDIDEEAARYRIENFERNGIEAMYVRADVSVEEEVAKAMDAIYRRYSSINVLVNNAGIGFSGRELEEQSYDEWRRVIDVNLTGVWICSKHAVRYMKASGGAIVNIASTRAVQSEPNTEPYTASKGGIVALTHALAVSLAKYRIRVVAVSPGWIDTSEWQIPPRESSLSPLDHQWHLAGRVGRPEDIAAIVAFLASDEAAWITGVNIVVDGGVTSKMVYMDENTIFTSLEILLQDREIVELIKTVVEKSKRGETSIKDRIRGIIDSN</sequence>
<comment type="caution">
    <text evidence="3">The sequence shown here is derived from an EMBL/GenBank/DDBJ whole genome shotgun (WGS) entry which is preliminary data.</text>
</comment>
<dbReference type="PRINTS" id="PR00081">
    <property type="entry name" value="GDHRDH"/>
</dbReference>
<protein>
    <submittedName>
        <fullName evidence="3">SDR family oxidoreductase</fullName>
    </submittedName>
</protein>
<dbReference type="InterPro" id="IPR020904">
    <property type="entry name" value="Sc_DH/Rdtase_CS"/>
</dbReference>
<keyword evidence="2" id="KW-0560">Oxidoreductase</keyword>
<name>A0A7J3JQ70_9CREN</name>
<dbReference type="Gene3D" id="3.40.50.720">
    <property type="entry name" value="NAD(P)-binding Rossmann-like Domain"/>
    <property type="match status" value="1"/>
</dbReference>
<reference evidence="3" key="1">
    <citation type="journal article" date="2020" name="mSystems">
        <title>Genome- and Community-Level Interaction Insights into Carbon Utilization and Element Cycling Functions of Hydrothermarchaeota in Hydrothermal Sediment.</title>
        <authorList>
            <person name="Zhou Z."/>
            <person name="Liu Y."/>
            <person name="Xu W."/>
            <person name="Pan J."/>
            <person name="Luo Z.H."/>
            <person name="Li M."/>
        </authorList>
    </citation>
    <scope>NUCLEOTIDE SEQUENCE [LARGE SCALE GENOMIC DNA]</scope>
    <source>
        <strain evidence="3">SpSt-657</strain>
    </source>
</reference>
<evidence type="ECO:0000256" key="1">
    <source>
        <dbReference type="ARBA" id="ARBA00006484"/>
    </source>
</evidence>
<dbReference type="EMBL" id="DTBZ01000051">
    <property type="protein sequence ID" value="HGQ17749.1"/>
    <property type="molecule type" value="Genomic_DNA"/>
</dbReference>
<dbReference type="PRINTS" id="PR00080">
    <property type="entry name" value="SDRFAMILY"/>
</dbReference>
<dbReference type="PROSITE" id="PS00061">
    <property type="entry name" value="ADH_SHORT"/>
    <property type="match status" value="1"/>
</dbReference>
<evidence type="ECO:0000256" key="2">
    <source>
        <dbReference type="ARBA" id="ARBA00023002"/>
    </source>
</evidence>
<evidence type="ECO:0000313" key="3">
    <source>
        <dbReference type="EMBL" id="HGQ17749.1"/>
    </source>
</evidence>
<dbReference type="PANTHER" id="PTHR24321:SF8">
    <property type="entry name" value="ESTRADIOL 17-BETA-DEHYDROGENASE 8-RELATED"/>
    <property type="match status" value="1"/>
</dbReference>
<dbReference type="InterPro" id="IPR036291">
    <property type="entry name" value="NAD(P)-bd_dom_sf"/>
</dbReference>
<dbReference type="AlphaFoldDB" id="A0A7J3JQ70"/>
<dbReference type="NCBIfam" id="NF005559">
    <property type="entry name" value="PRK07231.1"/>
    <property type="match status" value="1"/>
</dbReference>
<dbReference type="Pfam" id="PF13561">
    <property type="entry name" value="adh_short_C2"/>
    <property type="match status" value="1"/>
</dbReference>
<organism evidence="3">
    <name type="scientific">Ignisphaera aggregans</name>
    <dbReference type="NCBI Taxonomy" id="334771"/>
    <lineage>
        <taxon>Archaea</taxon>
        <taxon>Thermoproteota</taxon>
        <taxon>Thermoprotei</taxon>
        <taxon>Desulfurococcales</taxon>
        <taxon>Desulfurococcaceae</taxon>
        <taxon>Ignisphaera</taxon>
    </lineage>
</organism>
<dbReference type="PANTHER" id="PTHR24321">
    <property type="entry name" value="DEHYDROGENASES, SHORT CHAIN"/>
    <property type="match status" value="1"/>
</dbReference>